<accession>A0A0N0BL04</accession>
<dbReference type="EMBL" id="KQ435690">
    <property type="protein sequence ID" value="KOX81191.1"/>
    <property type="molecule type" value="Genomic_DNA"/>
</dbReference>
<evidence type="ECO:0000313" key="3">
    <source>
        <dbReference type="Proteomes" id="UP000053105"/>
    </source>
</evidence>
<evidence type="ECO:0000256" key="1">
    <source>
        <dbReference type="SAM" id="MobiDB-lite"/>
    </source>
</evidence>
<proteinExistence type="predicted"/>
<reference evidence="2 3" key="1">
    <citation type="submission" date="2015-07" db="EMBL/GenBank/DDBJ databases">
        <title>The genome of Melipona quadrifasciata.</title>
        <authorList>
            <person name="Pan H."/>
            <person name="Kapheim K."/>
        </authorList>
    </citation>
    <scope>NUCLEOTIDE SEQUENCE [LARGE SCALE GENOMIC DNA]</scope>
    <source>
        <strain evidence="2">0111107301</strain>
        <tissue evidence="2">Whole body</tissue>
    </source>
</reference>
<dbReference type="Proteomes" id="UP000053105">
    <property type="component" value="Unassembled WGS sequence"/>
</dbReference>
<feature type="region of interest" description="Disordered" evidence="1">
    <location>
        <begin position="1"/>
        <end position="74"/>
    </location>
</feature>
<feature type="compositionally biased region" description="Low complexity" evidence="1">
    <location>
        <begin position="41"/>
        <end position="54"/>
    </location>
</feature>
<sequence>MPVRYPCSNNKSEWKLDSGAIARGNSSTSRNIPAPKPAPPAGSCSPGPSRSKTAAESRRRKKERRGEAGLLRGESVCKQVSIGPLVATGAPVNWSSREPVDGN</sequence>
<gene>
    <name evidence="2" type="ORF">WN51_00098</name>
</gene>
<evidence type="ECO:0000313" key="2">
    <source>
        <dbReference type="EMBL" id="KOX81191.1"/>
    </source>
</evidence>
<keyword evidence="3" id="KW-1185">Reference proteome</keyword>
<protein>
    <submittedName>
        <fullName evidence="2">Uncharacterized protein</fullName>
    </submittedName>
</protein>
<dbReference type="AlphaFoldDB" id="A0A0N0BL04"/>
<organism evidence="2 3">
    <name type="scientific">Melipona quadrifasciata</name>
    <dbReference type="NCBI Taxonomy" id="166423"/>
    <lineage>
        <taxon>Eukaryota</taxon>
        <taxon>Metazoa</taxon>
        <taxon>Ecdysozoa</taxon>
        <taxon>Arthropoda</taxon>
        <taxon>Hexapoda</taxon>
        <taxon>Insecta</taxon>
        <taxon>Pterygota</taxon>
        <taxon>Neoptera</taxon>
        <taxon>Endopterygota</taxon>
        <taxon>Hymenoptera</taxon>
        <taxon>Apocrita</taxon>
        <taxon>Aculeata</taxon>
        <taxon>Apoidea</taxon>
        <taxon>Anthophila</taxon>
        <taxon>Apidae</taxon>
        <taxon>Melipona</taxon>
    </lineage>
</organism>
<name>A0A0N0BL04_9HYME</name>